<keyword evidence="2" id="KW-1185">Reference proteome</keyword>
<proteinExistence type="predicted"/>
<dbReference type="EMBL" id="BAABME010000325">
    <property type="protein sequence ID" value="GAA0141784.1"/>
    <property type="molecule type" value="Genomic_DNA"/>
</dbReference>
<reference evidence="1 2" key="1">
    <citation type="submission" date="2024-01" db="EMBL/GenBank/DDBJ databases">
        <title>The complete chloroplast genome sequence of Lithospermum erythrorhizon: insights into the phylogenetic relationship among Boraginaceae species and the maternal lineages of purple gromwells.</title>
        <authorList>
            <person name="Okada T."/>
            <person name="Watanabe K."/>
        </authorList>
    </citation>
    <scope>NUCLEOTIDE SEQUENCE [LARGE SCALE GENOMIC DNA]</scope>
</reference>
<protein>
    <submittedName>
        <fullName evidence="1">Uncharacterized protein</fullName>
    </submittedName>
</protein>
<organism evidence="1 2">
    <name type="scientific">Lithospermum erythrorhizon</name>
    <name type="common">Purple gromwell</name>
    <name type="synonym">Lithospermum officinale var. erythrorhizon</name>
    <dbReference type="NCBI Taxonomy" id="34254"/>
    <lineage>
        <taxon>Eukaryota</taxon>
        <taxon>Viridiplantae</taxon>
        <taxon>Streptophyta</taxon>
        <taxon>Embryophyta</taxon>
        <taxon>Tracheophyta</taxon>
        <taxon>Spermatophyta</taxon>
        <taxon>Magnoliopsida</taxon>
        <taxon>eudicotyledons</taxon>
        <taxon>Gunneridae</taxon>
        <taxon>Pentapetalae</taxon>
        <taxon>asterids</taxon>
        <taxon>lamiids</taxon>
        <taxon>Boraginales</taxon>
        <taxon>Boraginaceae</taxon>
        <taxon>Boraginoideae</taxon>
        <taxon>Lithospermeae</taxon>
        <taxon>Lithospermum</taxon>
    </lineage>
</organism>
<comment type="caution">
    <text evidence="1">The sequence shown here is derived from an EMBL/GenBank/DDBJ whole genome shotgun (WGS) entry which is preliminary data.</text>
</comment>
<evidence type="ECO:0000313" key="2">
    <source>
        <dbReference type="Proteomes" id="UP001454036"/>
    </source>
</evidence>
<evidence type="ECO:0000313" key="1">
    <source>
        <dbReference type="EMBL" id="GAA0141784.1"/>
    </source>
</evidence>
<sequence length="75" mass="8571">MTELCPISLCNIVAQIMEYMVSAMWFLWKERNNIIFQDKKGTFEQIWEAGVRLVGDYAAAHSKPVILHGKNQSLG</sequence>
<gene>
    <name evidence="1" type="ORF">LIER_02843</name>
</gene>
<dbReference type="AlphaFoldDB" id="A0AAV3NRE2"/>
<dbReference type="Proteomes" id="UP001454036">
    <property type="component" value="Unassembled WGS sequence"/>
</dbReference>
<accession>A0AAV3NRE2</accession>
<name>A0AAV3NRE2_LITER</name>